<reference evidence="2 3" key="1">
    <citation type="journal article" date="2015" name="Genome Announc.">
        <title>Expanding the biotechnology potential of lactobacilli through comparative genomics of 213 strains and associated genera.</title>
        <authorList>
            <person name="Sun Z."/>
            <person name="Harris H.M."/>
            <person name="McCann A."/>
            <person name="Guo C."/>
            <person name="Argimon S."/>
            <person name="Zhang W."/>
            <person name="Yang X."/>
            <person name="Jeffery I.B."/>
            <person name="Cooney J.C."/>
            <person name="Kagawa T.F."/>
            <person name="Liu W."/>
            <person name="Song Y."/>
            <person name="Salvetti E."/>
            <person name="Wrobel A."/>
            <person name="Rasinkangas P."/>
            <person name="Parkhill J."/>
            <person name="Rea M.C."/>
            <person name="O'Sullivan O."/>
            <person name="Ritari J."/>
            <person name="Douillard F.P."/>
            <person name="Paul Ross R."/>
            <person name="Yang R."/>
            <person name="Briner A.E."/>
            <person name="Felis G.E."/>
            <person name="de Vos W.M."/>
            <person name="Barrangou R."/>
            <person name="Klaenhammer T.R."/>
            <person name="Caufield P.W."/>
            <person name="Cui Y."/>
            <person name="Zhang H."/>
            <person name="O'Toole P.W."/>
        </authorList>
    </citation>
    <scope>NUCLEOTIDE SEQUENCE [LARGE SCALE GENOMIC DNA]</scope>
    <source>
        <strain evidence="2 3">DSM 20253</strain>
    </source>
</reference>
<dbReference type="Proteomes" id="UP000051638">
    <property type="component" value="Unassembled WGS sequence"/>
</dbReference>
<keyword evidence="3" id="KW-1185">Reference proteome</keyword>
<dbReference type="RefSeq" id="WP_057873488.1">
    <property type="nucleotide sequence ID" value="NZ_AYYI01000022.1"/>
</dbReference>
<dbReference type="Pfam" id="PF11151">
    <property type="entry name" value="DUF2929"/>
    <property type="match status" value="1"/>
</dbReference>
<keyword evidence="1" id="KW-0472">Membrane</keyword>
<dbReference type="PATRIC" id="fig|1423796.3.peg.757"/>
<sequence length="60" mass="6329">MKNVIVIIWALILGQLLGYIGGAVTSLSYSVLTMAIISVIFGVIVCVLPHVMKVGTTSSH</sequence>
<evidence type="ECO:0008006" key="4">
    <source>
        <dbReference type="Google" id="ProtNLM"/>
    </source>
</evidence>
<evidence type="ECO:0000313" key="2">
    <source>
        <dbReference type="EMBL" id="KRM98894.1"/>
    </source>
</evidence>
<dbReference type="AlphaFoldDB" id="A0A0R2D448"/>
<keyword evidence="1" id="KW-1133">Transmembrane helix</keyword>
<name>A0A0R2D448_9LACO</name>
<comment type="caution">
    <text evidence="2">The sequence shown here is derived from an EMBL/GenBank/DDBJ whole genome shotgun (WGS) entry which is preliminary data.</text>
</comment>
<gene>
    <name evidence="2" type="ORF">FC24_GL000739</name>
</gene>
<evidence type="ECO:0000256" key="1">
    <source>
        <dbReference type="SAM" id="Phobius"/>
    </source>
</evidence>
<keyword evidence="1" id="KW-0812">Transmembrane</keyword>
<accession>A0A0R2D448</accession>
<protein>
    <recommendedName>
        <fullName evidence="4">DUF2929 domain-containing protein</fullName>
    </recommendedName>
</protein>
<dbReference type="EMBL" id="AYYI01000022">
    <property type="protein sequence ID" value="KRM98894.1"/>
    <property type="molecule type" value="Genomic_DNA"/>
</dbReference>
<organism evidence="2 3">
    <name type="scientific">Loigolactobacillus rennini DSM 20253</name>
    <dbReference type="NCBI Taxonomy" id="1423796"/>
    <lineage>
        <taxon>Bacteria</taxon>
        <taxon>Bacillati</taxon>
        <taxon>Bacillota</taxon>
        <taxon>Bacilli</taxon>
        <taxon>Lactobacillales</taxon>
        <taxon>Lactobacillaceae</taxon>
        <taxon>Loigolactobacillus</taxon>
    </lineage>
</organism>
<dbReference type="InterPro" id="IPR021324">
    <property type="entry name" value="DUF2929"/>
</dbReference>
<dbReference type="OrthoDB" id="2139526at2"/>
<evidence type="ECO:0000313" key="3">
    <source>
        <dbReference type="Proteomes" id="UP000051638"/>
    </source>
</evidence>
<feature type="transmembrane region" description="Helical" evidence="1">
    <location>
        <begin position="28"/>
        <end position="51"/>
    </location>
</feature>
<proteinExistence type="predicted"/>